<keyword evidence="2" id="KW-1185">Reference proteome</keyword>
<accession>A0A068S7I0</accession>
<proteinExistence type="predicted"/>
<dbReference type="Proteomes" id="UP000027586">
    <property type="component" value="Unassembled WGS sequence"/>
</dbReference>
<organism evidence="1 2">
    <name type="scientific">Lichtheimia corymbifera JMRC:FSU:9682</name>
    <dbReference type="NCBI Taxonomy" id="1263082"/>
    <lineage>
        <taxon>Eukaryota</taxon>
        <taxon>Fungi</taxon>
        <taxon>Fungi incertae sedis</taxon>
        <taxon>Mucoromycota</taxon>
        <taxon>Mucoromycotina</taxon>
        <taxon>Mucoromycetes</taxon>
        <taxon>Mucorales</taxon>
        <taxon>Lichtheimiaceae</taxon>
        <taxon>Lichtheimia</taxon>
    </lineage>
</organism>
<comment type="caution">
    <text evidence="1">The sequence shown here is derived from an EMBL/GenBank/DDBJ whole genome shotgun (WGS) entry which is preliminary data.</text>
</comment>
<dbReference type="VEuPathDB" id="FungiDB:LCOR_08817.1"/>
<reference evidence="1" key="1">
    <citation type="submission" date="2013-08" db="EMBL/GenBank/DDBJ databases">
        <title>Gene expansion shapes genome architecture in the human pathogen Lichtheimia corymbifera: an evolutionary genomics analysis in the ancient terrestrial Mucorales (Mucoromycotina).</title>
        <authorList>
            <person name="Schwartze V.U."/>
            <person name="Winter S."/>
            <person name="Shelest E."/>
            <person name="Marcet-Houben M."/>
            <person name="Horn F."/>
            <person name="Wehner S."/>
            <person name="Hoffmann K."/>
            <person name="Riege K."/>
            <person name="Sammeth M."/>
            <person name="Nowrousian M."/>
            <person name="Valiante V."/>
            <person name="Linde J."/>
            <person name="Jacobsen I.D."/>
            <person name="Marz M."/>
            <person name="Brakhage A.A."/>
            <person name="Gabaldon T."/>
            <person name="Bocker S."/>
            <person name="Voigt K."/>
        </authorList>
    </citation>
    <scope>NUCLEOTIDE SEQUENCE [LARGE SCALE GENOMIC DNA]</scope>
    <source>
        <strain evidence="1">FSU 9682</strain>
    </source>
</reference>
<evidence type="ECO:0000313" key="2">
    <source>
        <dbReference type="Proteomes" id="UP000027586"/>
    </source>
</evidence>
<name>A0A068S7I0_9FUNG</name>
<dbReference type="EMBL" id="CBTN010000051">
    <property type="protein sequence ID" value="CDH57935.1"/>
    <property type="molecule type" value="Genomic_DNA"/>
</dbReference>
<gene>
    <name evidence="1" type="ORF">LCOR_08817.1</name>
</gene>
<evidence type="ECO:0000313" key="1">
    <source>
        <dbReference type="EMBL" id="CDH57935.1"/>
    </source>
</evidence>
<sequence>MHLVSSLPSCQRTHQHHEYTTSTLYLLDSSSFNVNFVTRQTTPLFRLSHCFIIHTSPNARTHTHKLVHPTCVYCFAFFVQESIVNQILNLENARIYVIILSTIKTWGKSNANSPSVQHVPDDDFFKKIATTKRHQAVPVENPLSKDRSSFSSYLEPQTLICNHTKKIQS</sequence>
<protein>
    <submittedName>
        <fullName evidence="1">Uncharacterized protein</fullName>
    </submittedName>
</protein>
<dbReference type="AlphaFoldDB" id="A0A068S7I0"/>